<dbReference type="InterPro" id="IPR050490">
    <property type="entry name" value="Bact_solute-bd_prot1"/>
</dbReference>
<keyword evidence="5" id="KW-0472">Membrane</keyword>
<dbReference type="InterPro" id="IPR006059">
    <property type="entry name" value="SBP"/>
</dbReference>
<keyword evidence="6" id="KW-0564">Palmitate</keyword>
<dbReference type="Gene3D" id="3.40.190.10">
    <property type="entry name" value="Periplasmic binding protein-like II"/>
    <property type="match status" value="1"/>
</dbReference>
<gene>
    <name evidence="9" type="ORF">DZC73_28810</name>
</gene>
<evidence type="ECO:0000256" key="4">
    <source>
        <dbReference type="ARBA" id="ARBA00022729"/>
    </source>
</evidence>
<keyword evidence="7" id="KW-0449">Lipoprotein</keyword>
<evidence type="ECO:0000256" key="3">
    <source>
        <dbReference type="ARBA" id="ARBA00022475"/>
    </source>
</evidence>
<dbReference type="Proteomes" id="UP000267464">
    <property type="component" value="Unassembled WGS sequence"/>
</dbReference>
<keyword evidence="4 8" id="KW-0732">Signal</keyword>
<dbReference type="AlphaFoldDB" id="A0A3N7HKZ9"/>
<sequence>MRSASKRHGLALATLFSLGLPHGAACADDTIQVWTRSSADGRKTYDTIAEAFTKKSGVRVEYFNAMTDFEQRLARAAAGNDLPDLIINDVGSLGQFVGMGIVDEIDRGKIAGSADLHEAAWRGAKAHNGRYYAVPTSAQAHVLFIRKDWRTRLKMPVPQTWADVQALAKAFTEKDPDGNGRADTYGFVFPGSTTRGYAAWFMSSFLWQAGGDFIRPAGQDQYKSALTEPAAVQTLNWFKRLLCDDKVMQPNAINATTQEANQAFISGQAGMYLSGPYHIALFDKEPGRDKVEVVPAPAGSGGKAVLAGGELAYLMKTSAHKAAAQKFVEFLISPEGQSLGMKAPAGGLPVVRLPVNKKVDVGATYQDPRWQMVADEYAQHGHALAAIPNWAKVQQVAAEGFNGSLARCSTAVQADLQALSAKVDEELARQKVLAK</sequence>
<protein>
    <submittedName>
        <fullName evidence="9">Sugar ABC transporter substrate-binding protein</fullName>
    </submittedName>
</protein>
<name>A0A3N7HKZ9_9BURK</name>
<comment type="subcellular location">
    <subcellularLocation>
        <location evidence="1">Periplasm</location>
    </subcellularLocation>
</comment>
<evidence type="ECO:0000256" key="6">
    <source>
        <dbReference type="ARBA" id="ARBA00023139"/>
    </source>
</evidence>
<reference evidence="9 10" key="1">
    <citation type="submission" date="2018-08" db="EMBL/GenBank/DDBJ databases">
        <authorList>
            <person name="Khan S.A."/>
            <person name="Jeon C.O."/>
            <person name="Chun B.H."/>
            <person name="Jeong S.E."/>
        </authorList>
    </citation>
    <scope>NUCLEOTIDE SEQUENCE [LARGE SCALE GENOMIC DNA]</scope>
    <source>
        <strain evidence="9 10">S-16</strain>
    </source>
</reference>
<accession>A0A3N7HKZ9</accession>
<comment type="similarity">
    <text evidence="2">Belongs to the bacterial solute-binding protein 1 family.</text>
</comment>
<organism evidence="9 10">
    <name type="scientific">Piscinibacter terrae</name>
    <dbReference type="NCBI Taxonomy" id="2496871"/>
    <lineage>
        <taxon>Bacteria</taxon>
        <taxon>Pseudomonadati</taxon>
        <taxon>Pseudomonadota</taxon>
        <taxon>Betaproteobacteria</taxon>
        <taxon>Burkholderiales</taxon>
        <taxon>Sphaerotilaceae</taxon>
        <taxon>Piscinibacter</taxon>
    </lineage>
</organism>
<dbReference type="RefSeq" id="WP_124543867.1">
    <property type="nucleotide sequence ID" value="NZ_QUSW01000012.1"/>
</dbReference>
<dbReference type="CDD" id="cd13585">
    <property type="entry name" value="PBP2_TMBP_like"/>
    <property type="match status" value="1"/>
</dbReference>
<keyword evidence="3" id="KW-1003">Cell membrane</keyword>
<dbReference type="PANTHER" id="PTHR43649:SF33">
    <property type="entry name" value="POLYGALACTURONAN_RHAMNOGALACTURONAN-BINDING PROTEIN YTCQ"/>
    <property type="match status" value="1"/>
</dbReference>
<feature type="chain" id="PRO_5018131541" evidence="8">
    <location>
        <begin position="28"/>
        <end position="435"/>
    </location>
</feature>
<evidence type="ECO:0000256" key="5">
    <source>
        <dbReference type="ARBA" id="ARBA00023136"/>
    </source>
</evidence>
<evidence type="ECO:0000313" key="10">
    <source>
        <dbReference type="Proteomes" id="UP000267464"/>
    </source>
</evidence>
<dbReference type="EMBL" id="QUSW01000012">
    <property type="protein sequence ID" value="RQP21241.1"/>
    <property type="molecule type" value="Genomic_DNA"/>
</dbReference>
<dbReference type="GO" id="GO:0042597">
    <property type="term" value="C:periplasmic space"/>
    <property type="evidence" value="ECO:0007669"/>
    <property type="project" value="UniProtKB-SubCell"/>
</dbReference>
<keyword evidence="10" id="KW-1185">Reference proteome</keyword>
<evidence type="ECO:0000256" key="1">
    <source>
        <dbReference type="ARBA" id="ARBA00004418"/>
    </source>
</evidence>
<comment type="caution">
    <text evidence="9">The sequence shown here is derived from an EMBL/GenBank/DDBJ whole genome shotgun (WGS) entry which is preliminary data.</text>
</comment>
<dbReference type="PANTHER" id="PTHR43649">
    <property type="entry name" value="ARABINOSE-BINDING PROTEIN-RELATED"/>
    <property type="match status" value="1"/>
</dbReference>
<dbReference type="OrthoDB" id="5890863at2"/>
<feature type="signal peptide" evidence="8">
    <location>
        <begin position="1"/>
        <end position="27"/>
    </location>
</feature>
<proteinExistence type="inferred from homology"/>
<evidence type="ECO:0000313" key="9">
    <source>
        <dbReference type="EMBL" id="RQP21241.1"/>
    </source>
</evidence>
<evidence type="ECO:0000256" key="7">
    <source>
        <dbReference type="ARBA" id="ARBA00023288"/>
    </source>
</evidence>
<evidence type="ECO:0000256" key="8">
    <source>
        <dbReference type="SAM" id="SignalP"/>
    </source>
</evidence>
<reference evidence="9 10" key="2">
    <citation type="submission" date="2018-12" db="EMBL/GenBank/DDBJ databases">
        <title>Rhizobacter gummiphilus sp. nov., a rubber-degrading bacterium isolated from the soil of a botanical garden in Japan.</title>
        <authorList>
            <person name="Shunsuke S.S."/>
        </authorList>
    </citation>
    <scope>NUCLEOTIDE SEQUENCE [LARGE SCALE GENOMIC DNA]</scope>
    <source>
        <strain evidence="9 10">S-16</strain>
    </source>
</reference>
<dbReference type="Pfam" id="PF01547">
    <property type="entry name" value="SBP_bac_1"/>
    <property type="match status" value="1"/>
</dbReference>
<dbReference type="SUPFAM" id="SSF53850">
    <property type="entry name" value="Periplasmic binding protein-like II"/>
    <property type="match status" value="1"/>
</dbReference>
<evidence type="ECO:0000256" key="2">
    <source>
        <dbReference type="ARBA" id="ARBA00008520"/>
    </source>
</evidence>